<dbReference type="InterPro" id="IPR008775">
    <property type="entry name" value="Phytyl_CoA_dOase-like"/>
</dbReference>
<protein>
    <recommendedName>
        <fullName evidence="3">Phytanoyl-CoA dioxygenase</fullName>
    </recommendedName>
</protein>
<dbReference type="Gene3D" id="2.60.120.620">
    <property type="entry name" value="q2cbj1_9rhob like domain"/>
    <property type="match status" value="1"/>
</dbReference>
<reference evidence="1" key="2">
    <citation type="submission" date="2020-09" db="EMBL/GenBank/DDBJ databases">
        <authorList>
            <person name="Sun Q."/>
            <person name="Zhou Y."/>
        </authorList>
    </citation>
    <scope>NUCLEOTIDE SEQUENCE</scope>
    <source>
        <strain evidence="1">CGMCC 1.15178</strain>
    </source>
</reference>
<name>A0A917E1I0_9BACL</name>
<dbReference type="EMBL" id="BMHP01000004">
    <property type="protein sequence ID" value="GGD89802.1"/>
    <property type="molecule type" value="Genomic_DNA"/>
</dbReference>
<evidence type="ECO:0008006" key="3">
    <source>
        <dbReference type="Google" id="ProtNLM"/>
    </source>
</evidence>
<proteinExistence type="predicted"/>
<gene>
    <name evidence="1" type="ORF">GCM10010911_55570</name>
</gene>
<accession>A0A917E1I0</accession>
<sequence>MKANTQVQNVLVSEVDPALVDESKAVDLILKSGDVSVHHRNVIHGSKANHSPLRRCGLTIRYIPISTRIKAPNWPCTFLLRGDAVPGINHYVEVDHMFFNGKGNWI</sequence>
<dbReference type="GO" id="GO:0016706">
    <property type="term" value="F:2-oxoglutarate-dependent dioxygenase activity"/>
    <property type="evidence" value="ECO:0007669"/>
    <property type="project" value="UniProtKB-ARBA"/>
</dbReference>
<organism evidence="1 2">
    <name type="scientific">Paenibacillus nasutitermitis</name>
    <dbReference type="NCBI Taxonomy" id="1652958"/>
    <lineage>
        <taxon>Bacteria</taxon>
        <taxon>Bacillati</taxon>
        <taxon>Bacillota</taxon>
        <taxon>Bacilli</taxon>
        <taxon>Bacillales</taxon>
        <taxon>Paenibacillaceae</taxon>
        <taxon>Paenibacillus</taxon>
    </lineage>
</organism>
<dbReference type="SUPFAM" id="SSF51197">
    <property type="entry name" value="Clavaminate synthase-like"/>
    <property type="match status" value="1"/>
</dbReference>
<dbReference type="AlphaFoldDB" id="A0A917E1I0"/>
<dbReference type="Pfam" id="PF05721">
    <property type="entry name" value="PhyH"/>
    <property type="match status" value="1"/>
</dbReference>
<evidence type="ECO:0000313" key="1">
    <source>
        <dbReference type="EMBL" id="GGD89802.1"/>
    </source>
</evidence>
<keyword evidence="2" id="KW-1185">Reference proteome</keyword>
<reference evidence="1" key="1">
    <citation type="journal article" date="2014" name="Int. J. Syst. Evol. Microbiol.">
        <title>Complete genome sequence of Corynebacterium casei LMG S-19264T (=DSM 44701T), isolated from a smear-ripened cheese.</title>
        <authorList>
            <consortium name="US DOE Joint Genome Institute (JGI-PGF)"/>
            <person name="Walter F."/>
            <person name="Albersmeier A."/>
            <person name="Kalinowski J."/>
            <person name="Ruckert C."/>
        </authorList>
    </citation>
    <scope>NUCLEOTIDE SEQUENCE</scope>
    <source>
        <strain evidence="1">CGMCC 1.15178</strain>
    </source>
</reference>
<evidence type="ECO:0000313" key="2">
    <source>
        <dbReference type="Proteomes" id="UP000612456"/>
    </source>
</evidence>
<comment type="caution">
    <text evidence="1">The sequence shown here is derived from an EMBL/GenBank/DDBJ whole genome shotgun (WGS) entry which is preliminary data.</text>
</comment>
<dbReference type="Proteomes" id="UP000612456">
    <property type="component" value="Unassembled WGS sequence"/>
</dbReference>